<sequence>MAYFELPVAAPYRLDFTVWALRRQAHNRMDGWESETYRRVWRYGDGWLKVRLWQTHGDPDPLLEGEIYQGPQDERAVSWVREQLTWMLGLDRDLAPFCAMAATDSRLASLAARYRGLRPPRFPSLFEGLVNAVACQQLSLHLGITLLNRLSKLCGVEAGEMDQVYPFPDPCSLLRQEVTALRDLGFSRQKAAALRALAEEAAAGGLERADWQALPNGEAVQRLLRLRGIGRWSAEYVLLRALGRLDVFPGDDVGARKSLCRWLEENSSLDYAQVANRLRQWQPYAGMVYFLLLMRRLEGEGRVHCPADELPLSQPGQADRR</sequence>
<dbReference type="SMART" id="SM00478">
    <property type="entry name" value="ENDO3c"/>
    <property type="match status" value="1"/>
</dbReference>
<dbReference type="GO" id="GO:0043916">
    <property type="term" value="F:DNA-7-methylguanine glycosylase activity"/>
    <property type="evidence" value="ECO:0007669"/>
    <property type="project" value="TreeGrafter"/>
</dbReference>
<reference evidence="7 8" key="1">
    <citation type="submission" date="2016-04" db="EMBL/GenBank/DDBJ databases">
        <title>Acidithiobacillus ferrooxidans genome sequencing and assembly.</title>
        <authorList>
            <person name="Zhou Z."/>
        </authorList>
    </citation>
    <scope>NUCLEOTIDE SEQUENCE [LARGE SCALE GENOMIC DNA]</scope>
    <source>
        <strain evidence="7 8">BY0502</strain>
    </source>
</reference>
<comment type="similarity">
    <text evidence="2">Belongs to the alkylbase DNA glycosidase AlkA family.</text>
</comment>
<dbReference type="Gene3D" id="1.10.340.30">
    <property type="entry name" value="Hypothetical protein, domain 2"/>
    <property type="match status" value="1"/>
</dbReference>
<dbReference type="InterPro" id="IPR003265">
    <property type="entry name" value="HhH-GPD_domain"/>
</dbReference>
<dbReference type="EC" id="3.2.2.21" evidence="3"/>
<dbReference type="GO" id="GO:0005737">
    <property type="term" value="C:cytoplasm"/>
    <property type="evidence" value="ECO:0007669"/>
    <property type="project" value="TreeGrafter"/>
</dbReference>
<dbReference type="PANTHER" id="PTHR43003">
    <property type="entry name" value="DNA-3-METHYLADENINE GLYCOSYLASE"/>
    <property type="match status" value="1"/>
</dbReference>
<proteinExistence type="inferred from homology"/>
<dbReference type="SUPFAM" id="SSF48150">
    <property type="entry name" value="DNA-glycosylase"/>
    <property type="match status" value="1"/>
</dbReference>
<dbReference type="InterPro" id="IPR000035">
    <property type="entry name" value="Alkylbase_DNA_glycsylse_CS"/>
</dbReference>
<dbReference type="GO" id="GO:0006285">
    <property type="term" value="P:base-excision repair, AP site formation"/>
    <property type="evidence" value="ECO:0007669"/>
    <property type="project" value="TreeGrafter"/>
</dbReference>
<keyword evidence="4" id="KW-0227">DNA damage</keyword>
<dbReference type="InterPro" id="IPR051912">
    <property type="entry name" value="Alkylbase_DNA_Glycosylase/TA"/>
</dbReference>
<accession>A0A179BL13</accession>
<evidence type="ECO:0000256" key="1">
    <source>
        <dbReference type="ARBA" id="ARBA00000086"/>
    </source>
</evidence>
<keyword evidence="5" id="KW-0234">DNA repair</keyword>
<dbReference type="Pfam" id="PF00730">
    <property type="entry name" value="HhH-GPD"/>
    <property type="match status" value="1"/>
</dbReference>
<evidence type="ECO:0000313" key="8">
    <source>
        <dbReference type="Proteomes" id="UP000078302"/>
    </source>
</evidence>
<evidence type="ECO:0000256" key="2">
    <source>
        <dbReference type="ARBA" id="ARBA00010817"/>
    </source>
</evidence>
<protein>
    <recommendedName>
        <fullName evidence="3">DNA-3-methyladenine glycosylase II</fullName>
        <ecNumber evidence="3">3.2.2.21</ecNumber>
    </recommendedName>
</protein>
<dbReference type="GO" id="GO:0032993">
    <property type="term" value="C:protein-DNA complex"/>
    <property type="evidence" value="ECO:0007669"/>
    <property type="project" value="TreeGrafter"/>
</dbReference>
<evidence type="ECO:0000259" key="6">
    <source>
        <dbReference type="SMART" id="SM00478"/>
    </source>
</evidence>
<organism evidence="7 8">
    <name type="scientific">Acidithiobacillus ferrooxidans</name>
    <name type="common">Thiobacillus ferrooxidans</name>
    <dbReference type="NCBI Taxonomy" id="920"/>
    <lineage>
        <taxon>Bacteria</taxon>
        <taxon>Pseudomonadati</taxon>
        <taxon>Pseudomonadota</taxon>
        <taxon>Acidithiobacillia</taxon>
        <taxon>Acidithiobacillales</taxon>
        <taxon>Acidithiobacillaceae</taxon>
        <taxon>Acidithiobacillus</taxon>
    </lineage>
</organism>
<comment type="catalytic activity">
    <reaction evidence="1">
        <text>Hydrolysis of alkylated DNA, releasing 3-methyladenine, 3-methylguanine, 7-methylguanine and 7-methyladenine.</text>
        <dbReference type="EC" id="3.2.2.21"/>
    </reaction>
</comment>
<evidence type="ECO:0000256" key="3">
    <source>
        <dbReference type="ARBA" id="ARBA00012000"/>
    </source>
</evidence>
<evidence type="ECO:0000256" key="5">
    <source>
        <dbReference type="ARBA" id="ARBA00023204"/>
    </source>
</evidence>
<dbReference type="EMBL" id="LVXZ01000050">
    <property type="protein sequence ID" value="OAP92069.1"/>
    <property type="molecule type" value="Genomic_DNA"/>
</dbReference>
<dbReference type="PROSITE" id="PS00516">
    <property type="entry name" value="ALKYLBASE_DNA_GLYCOS"/>
    <property type="match status" value="1"/>
</dbReference>
<keyword evidence="8" id="KW-1185">Reference proteome</keyword>
<dbReference type="Gene3D" id="3.30.310.20">
    <property type="entry name" value="DNA-3-methyladenine glycosylase AlkA, N-terminal domain"/>
    <property type="match status" value="1"/>
</dbReference>
<evidence type="ECO:0000256" key="4">
    <source>
        <dbReference type="ARBA" id="ARBA00022763"/>
    </source>
</evidence>
<dbReference type="CDD" id="cd00056">
    <property type="entry name" value="ENDO3c"/>
    <property type="match status" value="1"/>
</dbReference>
<dbReference type="GO" id="GO:0008725">
    <property type="term" value="F:DNA-3-methyladenine glycosylase activity"/>
    <property type="evidence" value="ECO:0007669"/>
    <property type="project" value="TreeGrafter"/>
</dbReference>
<name>A0A179BL13_ACIFR</name>
<gene>
    <name evidence="7" type="ORF">A4H96_04880</name>
</gene>
<dbReference type="InterPro" id="IPR011257">
    <property type="entry name" value="DNA_glycosylase"/>
</dbReference>
<comment type="caution">
    <text evidence="7">The sequence shown here is derived from an EMBL/GenBank/DDBJ whole genome shotgun (WGS) entry which is preliminary data.</text>
</comment>
<dbReference type="Gene3D" id="1.10.1670.10">
    <property type="entry name" value="Helix-hairpin-Helix base-excision DNA repair enzymes (C-terminal)"/>
    <property type="match status" value="1"/>
</dbReference>
<dbReference type="GO" id="GO:0032131">
    <property type="term" value="F:alkylated DNA binding"/>
    <property type="evidence" value="ECO:0007669"/>
    <property type="project" value="TreeGrafter"/>
</dbReference>
<dbReference type="PANTHER" id="PTHR43003:SF5">
    <property type="entry name" value="DNA-3-METHYLADENINE GLYCOSYLASE"/>
    <property type="match status" value="1"/>
</dbReference>
<dbReference type="InterPro" id="IPR023170">
    <property type="entry name" value="HhH_base_excis_C"/>
</dbReference>
<dbReference type="Proteomes" id="UP000078302">
    <property type="component" value="Unassembled WGS sequence"/>
</dbReference>
<dbReference type="InterPro" id="IPR037046">
    <property type="entry name" value="AlkA_N_sf"/>
</dbReference>
<feature type="domain" description="HhH-GPD" evidence="6">
    <location>
        <begin position="134"/>
        <end position="293"/>
    </location>
</feature>
<dbReference type="GO" id="GO:0006307">
    <property type="term" value="P:DNA alkylation repair"/>
    <property type="evidence" value="ECO:0007669"/>
    <property type="project" value="TreeGrafter"/>
</dbReference>
<dbReference type="RefSeq" id="WP_064218549.1">
    <property type="nucleotide sequence ID" value="NZ_LVXZ01000050.1"/>
</dbReference>
<dbReference type="AlphaFoldDB" id="A0A179BL13"/>
<evidence type="ECO:0000313" key="7">
    <source>
        <dbReference type="EMBL" id="OAP92069.1"/>
    </source>
</evidence>
<dbReference type="OrthoDB" id="9811249at2"/>